<sequence length="417" mass="46598">MRDAIRGHRSLLTNAGILHRDISINNIMMTDPSHPRPDGFHVFLIDLDLAVQAGRKKASAAPDRTGTYEFLSLDLLKAKPGHYFHDDLQSFYFVLIWLAYNYVDGTNLLEEWGGNSRVAAYAKEVQIFRPDHFEKLLNSFQSNMGIEVQTVVTKFRSALWPETAAPAREPIPLDSIGEYTDMFYNKIDEAFMEGIQKLEINTGGGDEATGGGGIEDGIESLPFLAQLQQMIAKVEAKEVRMRRKDGQGSVFSGSGSAEGSGRRRGNRAQGRTQQDKATGHDDRNKSGITCFVCGKSGHRRVDCTNYDMWLEHAKKMQAEEKNRESSKHRGRGRGRGGHNSAHYAASTRYSATPAETETTDYTGYILSAYKSSIRSSSRPRDLQWIFDGGASTHCVALIGTFDIGSYRMFSQEEQERR</sequence>
<evidence type="ECO:0000256" key="1">
    <source>
        <dbReference type="ARBA" id="ARBA00003747"/>
    </source>
</evidence>
<dbReference type="SUPFAM" id="SSF57756">
    <property type="entry name" value="Retrovirus zinc finger-like domains"/>
    <property type="match status" value="1"/>
</dbReference>
<dbReference type="PROSITE" id="PS00109">
    <property type="entry name" value="PROTEIN_KINASE_TYR"/>
    <property type="match status" value="1"/>
</dbReference>
<dbReference type="InterPro" id="IPR036875">
    <property type="entry name" value="Znf_CCHC_sf"/>
</dbReference>
<evidence type="ECO:0000256" key="5">
    <source>
        <dbReference type="ARBA" id="ARBA00019973"/>
    </source>
</evidence>
<evidence type="ECO:0000313" key="15">
    <source>
        <dbReference type="Proteomes" id="UP000298138"/>
    </source>
</evidence>
<dbReference type="GO" id="GO:0004674">
    <property type="term" value="F:protein serine/threonine kinase activity"/>
    <property type="evidence" value="ECO:0007669"/>
    <property type="project" value="UniProtKB-EC"/>
</dbReference>
<dbReference type="GO" id="GO:0003676">
    <property type="term" value="F:nucleic acid binding"/>
    <property type="evidence" value="ECO:0007669"/>
    <property type="project" value="InterPro"/>
</dbReference>
<dbReference type="PANTHER" id="PTHR38248">
    <property type="entry name" value="FUNK1 6"/>
    <property type="match status" value="1"/>
</dbReference>
<dbReference type="PROSITE" id="PS50158">
    <property type="entry name" value="ZF_CCHC"/>
    <property type="match status" value="1"/>
</dbReference>
<dbReference type="InterPro" id="IPR008266">
    <property type="entry name" value="Tyr_kinase_AS"/>
</dbReference>
<name>A0A4S2MZ87_9PEZI</name>
<dbReference type="InterPro" id="IPR040976">
    <property type="entry name" value="Pkinase_fungal"/>
</dbReference>
<dbReference type="Proteomes" id="UP000298138">
    <property type="component" value="Unassembled WGS sequence"/>
</dbReference>
<feature type="compositionally biased region" description="Low complexity" evidence="11">
    <location>
        <begin position="248"/>
        <end position="259"/>
    </location>
</feature>
<proteinExistence type="predicted"/>
<gene>
    <name evidence="14" type="ORF">EX30DRAFT_371135</name>
</gene>
<feature type="domain" description="CCHC-type" evidence="13">
    <location>
        <begin position="290"/>
        <end position="305"/>
    </location>
</feature>
<dbReference type="Gene3D" id="1.10.510.10">
    <property type="entry name" value="Transferase(Phosphotransferase) domain 1"/>
    <property type="match status" value="1"/>
</dbReference>
<feature type="domain" description="Protein kinase" evidence="12">
    <location>
        <begin position="1"/>
        <end position="184"/>
    </location>
</feature>
<protein>
    <recommendedName>
        <fullName evidence="5">EKC/KEOPS complex subunit BUD32</fullName>
        <ecNumber evidence="3">2.7.11.1</ecNumber>
    </recommendedName>
    <alternativeName>
        <fullName evidence="6 7">Atypical Serine/threonine protein kinase BUD32</fullName>
    </alternativeName>
    <alternativeName>
        <fullName evidence="4">EKC/KEOPS complex subunit bud32</fullName>
    </alternativeName>
</protein>
<evidence type="ECO:0000256" key="6">
    <source>
        <dbReference type="ARBA" id="ARBA00030980"/>
    </source>
</evidence>
<feature type="region of interest" description="Disordered" evidence="11">
    <location>
        <begin position="317"/>
        <end position="354"/>
    </location>
</feature>
<organism evidence="14 15">
    <name type="scientific">Ascodesmis nigricans</name>
    <dbReference type="NCBI Taxonomy" id="341454"/>
    <lineage>
        <taxon>Eukaryota</taxon>
        <taxon>Fungi</taxon>
        <taxon>Dikarya</taxon>
        <taxon>Ascomycota</taxon>
        <taxon>Pezizomycotina</taxon>
        <taxon>Pezizomycetes</taxon>
        <taxon>Pezizales</taxon>
        <taxon>Ascodesmidaceae</taxon>
        <taxon>Ascodesmis</taxon>
    </lineage>
</organism>
<keyword evidence="10" id="KW-0479">Metal-binding</keyword>
<dbReference type="PANTHER" id="PTHR38248:SF2">
    <property type="entry name" value="FUNK1 11"/>
    <property type="match status" value="1"/>
</dbReference>
<dbReference type="SUPFAM" id="SSF56112">
    <property type="entry name" value="Protein kinase-like (PK-like)"/>
    <property type="match status" value="1"/>
</dbReference>
<evidence type="ECO:0000256" key="2">
    <source>
        <dbReference type="ARBA" id="ARBA00011534"/>
    </source>
</evidence>
<dbReference type="InParanoid" id="A0A4S2MZ87"/>
<feature type="compositionally biased region" description="Basic and acidic residues" evidence="11">
    <location>
        <begin position="273"/>
        <end position="283"/>
    </location>
</feature>
<dbReference type="InterPro" id="IPR001878">
    <property type="entry name" value="Znf_CCHC"/>
</dbReference>
<comment type="catalytic activity">
    <reaction evidence="8">
        <text>L-threonyl-[protein] + ATP = O-phospho-L-threonyl-[protein] + ADP + H(+)</text>
        <dbReference type="Rhea" id="RHEA:46608"/>
        <dbReference type="Rhea" id="RHEA-COMP:11060"/>
        <dbReference type="Rhea" id="RHEA-COMP:11605"/>
        <dbReference type="ChEBI" id="CHEBI:15378"/>
        <dbReference type="ChEBI" id="CHEBI:30013"/>
        <dbReference type="ChEBI" id="CHEBI:30616"/>
        <dbReference type="ChEBI" id="CHEBI:61977"/>
        <dbReference type="ChEBI" id="CHEBI:456216"/>
        <dbReference type="EC" id="2.7.11.1"/>
    </reaction>
</comment>
<keyword evidence="10" id="KW-0862">Zinc</keyword>
<evidence type="ECO:0000259" key="12">
    <source>
        <dbReference type="PROSITE" id="PS50011"/>
    </source>
</evidence>
<evidence type="ECO:0000256" key="7">
    <source>
        <dbReference type="ARBA" id="ARBA00033194"/>
    </source>
</evidence>
<evidence type="ECO:0000313" key="14">
    <source>
        <dbReference type="EMBL" id="TGZ81933.1"/>
    </source>
</evidence>
<feature type="compositionally biased region" description="Basic and acidic residues" evidence="11">
    <location>
        <begin position="317"/>
        <end position="327"/>
    </location>
</feature>
<comment type="subunit">
    <text evidence="2">Component of the EKC/KEOPS complex composed of at least BUD32, CGI121, GON7, KAE1 and PCC1; the whole complex dimerizes.</text>
</comment>
<comment type="catalytic activity">
    <reaction evidence="9">
        <text>L-seryl-[protein] + ATP = O-phospho-L-seryl-[protein] + ADP + H(+)</text>
        <dbReference type="Rhea" id="RHEA:17989"/>
        <dbReference type="Rhea" id="RHEA-COMP:9863"/>
        <dbReference type="Rhea" id="RHEA-COMP:11604"/>
        <dbReference type="ChEBI" id="CHEBI:15378"/>
        <dbReference type="ChEBI" id="CHEBI:29999"/>
        <dbReference type="ChEBI" id="CHEBI:30616"/>
        <dbReference type="ChEBI" id="CHEBI:83421"/>
        <dbReference type="ChEBI" id="CHEBI:456216"/>
        <dbReference type="EC" id="2.7.11.1"/>
    </reaction>
</comment>
<dbReference type="GO" id="GO:0005524">
    <property type="term" value="F:ATP binding"/>
    <property type="evidence" value="ECO:0007669"/>
    <property type="project" value="InterPro"/>
</dbReference>
<dbReference type="InterPro" id="IPR011009">
    <property type="entry name" value="Kinase-like_dom_sf"/>
</dbReference>
<evidence type="ECO:0000256" key="8">
    <source>
        <dbReference type="ARBA" id="ARBA00047899"/>
    </source>
</evidence>
<dbReference type="Pfam" id="PF00098">
    <property type="entry name" value="zf-CCHC"/>
    <property type="match status" value="1"/>
</dbReference>
<evidence type="ECO:0000259" key="13">
    <source>
        <dbReference type="PROSITE" id="PS50158"/>
    </source>
</evidence>
<dbReference type="AlphaFoldDB" id="A0A4S2MZ87"/>
<reference evidence="14 15" key="1">
    <citation type="submission" date="2019-04" db="EMBL/GenBank/DDBJ databases">
        <title>Comparative genomics and transcriptomics to analyze fruiting body development in filamentous ascomycetes.</title>
        <authorList>
            <consortium name="DOE Joint Genome Institute"/>
            <person name="Lutkenhaus R."/>
            <person name="Traeger S."/>
            <person name="Breuer J."/>
            <person name="Kuo A."/>
            <person name="Lipzen A."/>
            <person name="Pangilinan J."/>
            <person name="Dilworth D."/>
            <person name="Sandor L."/>
            <person name="Poggeler S."/>
            <person name="Barry K."/>
            <person name="Grigoriev I.V."/>
            <person name="Nowrousian M."/>
        </authorList>
    </citation>
    <scope>NUCLEOTIDE SEQUENCE [LARGE SCALE GENOMIC DNA]</scope>
    <source>
        <strain evidence="14 15">CBS 389.68</strain>
    </source>
</reference>
<dbReference type="Pfam" id="PF17667">
    <property type="entry name" value="Pkinase_fungal"/>
    <property type="match status" value="1"/>
</dbReference>
<evidence type="ECO:0000256" key="10">
    <source>
        <dbReference type="PROSITE-ProRule" id="PRU00047"/>
    </source>
</evidence>
<evidence type="ECO:0000256" key="4">
    <source>
        <dbReference type="ARBA" id="ARBA00013948"/>
    </source>
</evidence>
<comment type="function">
    <text evidence="1">Component of the EKC/KEOPS complex that is required for the formation of a threonylcarbamoyl group on adenosine at position 37 (t(6)A37) in tRNAs that read codons beginning with adenine. The complex is probably involved in the transfer of the threonylcarbamoyl moiety of threonylcarbamoyl-AMP (TC-AMP) to the N6 group of A37. BUD32 has ATPase activity in the context of the EKC/KEOPS complex and likely plays a supporting role to the catalytic subunit KAE1. The EKC/KEOPS complex also promotes both telomere uncapping and telomere elongation. The complex is required for efficient recruitment of transcriptional coactivators.</text>
</comment>
<keyword evidence="10" id="KW-0863">Zinc-finger</keyword>
<dbReference type="PROSITE" id="PS50011">
    <property type="entry name" value="PROTEIN_KINASE_DOM"/>
    <property type="match status" value="1"/>
</dbReference>
<dbReference type="GO" id="GO:0008270">
    <property type="term" value="F:zinc ion binding"/>
    <property type="evidence" value="ECO:0007669"/>
    <property type="project" value="UniProtKB-KW"/>
</dbReference>
<dbReference type="OrthoDB" id="5584477at2759"/>
<dbReference type="STRING" id="341454.A0A4S2MZ87"/>
<evidence type="ECO:0000256" key="9">
    <source>
        <dbReference type="ARBA" id="ARBA00048679"/>
    </source>
</evidence>
<dbReference type="SMART" id="SM00343">
    <property type="entry name" value="ZnF_C2HC"/>
    <property type="match status" value="1"/>
</dbReference>
<evidence type="ECO:0000256" key="3">
    <source>
        <dbReference type="ARBA" id="ARBA00012513"/>
    </source>
</evidence>
<dbReference type="InterPro" id="IPR000719">
    <property type="entry name" value="Prot_kinase_dom"/>
</dbReference>
<keyword evidence="15" id="KW-1185">Reference proteome</keyword>
<dbReference type="EMBL" id="ML220117">
    <property type="protein sequence ID" value="TGZ81933.1"/>
    <property type="molecule type" value="Genomic_DNA"/>
</dbReference>
<evidence type="ECO:0000256" key="11">
    <source>
        <dbReference type="SAM" id="MobiDB-lite"/>
    </source>
</evidence>
<accession>A0A4S2MZ87</accession>
<dbReference type="EC" id="2.7.11.1" evidence="3"/>
<feature type="region of interest" description="Disordered" evidence="11">
    <location>
        <begin position="241"/>
        <end position="283"/>
    </location>
</feature>